<evidence type="ECO:0000256" key="3">
    <source>
        <dbReference type="ARBA" id="ARBA00023002"/>
    </source>
</evidence>
<evidence type="ECO:0000256" key="1">
    <source>
        <dbReference type="ARBA" id="ARBA00006484"/>
    </source>
</evidence>
<evidence type="ECO:0000256" key="2">
    <source>
        <dbReference type="ARBA" id="ARBA00022857"/>
    </source>
</evidence>
<comment type="cofactor">
    <cofactor evidence="4">
        <name>Mg(2+)</name>
        <dbReference type="ChEBI" id="CHEBI:18420"/>
    </cofactor>
</comment>
<dbReference type="SUPFAM" id="SSF52540">
    <property type="entry name" value="P-loop containing nucleoside triphosphate hydrolases"/>
    <property type="match status" value="2"/>
</dbReference>
<dbReference type="GO" id="GO:0000723">
    <property type="term" value="P:telomere maintenance"/>
    <property type="evidence" value="ECO:0007669"/>
    <property type="project" value="InterPro"/>
</dbReference>
<feature type="region of interest" description="Disordered" evidence="5">
    <location>
        <begin position="582"/>
        <end position="623"/>
    </location>
</feature>
<evidence type="ECO:0000256" key="5">
    <source>
        <dbReference type="SAM" id="MobiDB-lite"/>
    </source>
</evidence>
<dbReference type="Gene3D" id="3.40.50.720">
    <property type="entry name" value="NAD(P)-binding Rossmann-like Domain"/>
    <property type="match status" value="1"/>
</dbReference>
<reference evidence="6" key="1">
    <citation type="submission" date="2019-04" db="EMBL/GenBank/DDBJ databases">
        <authorList>
            <person name="Melise S."/>
            <person name="Noan J."/>
            <person name="Okalmin O."/>
        </authorList>
    </citation>
    <scope>NUCLEOTIDE SEQUENCE</scope>
    <source>
        <strain evidence="6">FN9</strain>
    </source>
</reference>
<dbReference type="InterPro" id="IPR010285">
    <property type="entry name" value="DNA_helicase_pif1-like_DEAD"/>
</dbReference>
<dbReference type="InterPro" id="IPR045313">
    <property type="entry name" value="CBR1-like"/>
</dbReference>
<dbReference type="PANTHER" id="PTHR47642:SF5">
    <property type="entry name" value="ATP-DEPENDENT DNA HELICASE"/>
    <property type="match status" value="1"/>
</dbReference>
<dbReference type="InterPro" id="IPR051055">
    <property type="entry name" value="PIF1_helicase"/>
</dbReference>
<dbReference type="SUPFAM" id="SSF51735">
    <property type="entry name" value="NAD(P)-binding Rossmann-fold domains"/>
    <property type="match status" value="1"/>
</dbReference>
<dbReference type="GO" id="GO:0005524">
    <property type="term" value="F:ATP binding"/>
    <property type="evidence" value="ECO:0007669"/>
    <property type="project" value="UniProtKB-KW"/>
</dbReference>
<organism evidence="6">
    <name type="scientific">Gibberella zeae</name>
    <name type="common">Wheat head blight fungus</name>
    <name type="synonym">Fusarium graminearum</name>
    <dbReference type="NCBI Taxonomy" id="5518"/>
    <lineage>
        <taxon>Eukaryota</taxon>
        <taxon>Fungi</taxon>
        <taxon>Dikarya</taxon>
        <taxon>Ascomycota</taxon>
        <taxon>Pezizomycotina</taxon>
        <taxon>Sordariomycetes</taxon>
        <taxon>Hypocreomycetidae</taxon>
        <taxon>Hypocreales</taxon>
        <taxon>Nectriaceae</taxon>
        <taxon>Fusarium</taxon>
    </lineage>
</organism>
<dbReference type="InterPro" id="IPR036291">
    <property type="entry name" value="NAD(P)-bd_dom_sf"/>
</dbReference>
<dbReference type="Pfam" id="PF00106">
    <property type="entry name" value="adh_short"/>
    <property type="match status" value="1"/>
</dbReference>
<comment type="similarity">
    <text evidence="4">Belongs to the helicase family.</text>
</comment>
<keyword evidence="2" id="KW-0521">NADP</keyword>
<keyword evidence="4" id="KW-0233">DNA recombination</keyword>
<dbReference type="EMBL" id="CAAKMV010000111">
    <property type="protein sequence ID" value="VIO54807.1"/>
    <property type="molecule type" value="Genomic_DNA"/>
</dbReference>
<keyword evidence="4" id="KW-0347">Helicase</keyword>
<dbReference type="CDD" id="cd05324">
    <property type="entry name" value="carb_red_PTCR-like_SDR_c"/>
    <property type="match status" value="1"/>
</dbReference>
<dbReference type="InterPro" id="IPR003593">
    <property type="entry name" value="AAA+_ATPase"/>
</dbReference>
<evidence type="ECO:0000313" key="6">
    <source>
        <dbReference type="EMBL" id="VIO54807.1"/>
    </source>
</evidence>
<dbReference type="InterPro" id="IPR002347">
    <property type="entry name" value="SDR_fam"/>
</dbReference>
<dbReference type="CDD" id="cd18809">
    <property type="entry name" value="SF1_C_RecD"/>
    <property type="match status" value="1"/>
</dbReference>
<keyword evidence="3" id="KW-0560">Oxidoreductase</keyword>
<sequence length="1166" mass="130744">MTVASSLALVTGSTQGIGLAVAKELATKHNYHVLLGVRNTKAGEQIASDLRSEGHKVDVVELDLTSSESIDKAVAHIEQKYGYLDVLINNAGVLLDWDKDLTTWDIYHKTFTTNVIGTGCLTKGLLPLLRQAKTNPPRIIFVTSVMGSLEKATDESLFYYNIDYKVYDASKAAVNMLMFNFAREMDDVGGKVNSVCPGLVKTGLSGYHEMGTAPEVGAERIVELATTTDKKGPHKTISNSNGELPSTACARKVDEKVAQGHALLAEQLKQNAVLVNRVREYPETSESLGTSFDFNDLMVDWVSSPSTISATQPITVYRDTSFWNISSDLQISMPPKSLSAKGDLTRVSNRLSSLQHASRIVMQMLYSYPRMMLRRQTFPPFIHPHWHQEHLPEALGNCMSIARLFESRTPETVSFLWKTIIAEQTRFREKLGTFTPREVHLCLQVMIIYLIMAMTDSGTENRERVATLFETVELIGSRFLDLTGSYSTSEAAEPNTTWEVWIFAESRRRMSCLWLIISCVITIENGQTHSRCDELENLALPSSKMLWEARTLDEWQMEKNIFDAGSVAMTLAMKQIGRQATLDGVFRPRSPKSKEFELPPSLPPTPPAPASPSPPASPARQERAASFISITSDENEPDVQEYTGPPLCEEQQDLVDIIMSGKNVFFTGSAGCGKSTVLKAAIAQLEAAGKTVAVTAPTGRAALNVDGITLFSFMGWGAIKHPKMSLAGLKDDICKKPNKKVRKILQATDVLIIDEVSMVENNFLTRMEAVLNHIRDQTRPWGGLQLIVTGDFCQLPPVLPFQHCCQCGTELDIPYQEADHPVDRIIECSCGHGPWNYEEDRWAFRSPAWEAAKFAYVNLKEIHRQSDRPFIEALQKCRLGIPLSSRELDMLLNHESEVENATRLVPTRVEAKKINAKKLEEITDYTSKDYTCEDGIWFPPSYDGPKDYLGERTKENTLKKFDDHRFNKKVELKQTQLVMLQVNLNLKKGLANGSQGEIVGWEKIDKDRLPSYEGKDGCLKEEHVLLFTEEYLRKFPNPDDQVWPVVRFNNGYRKTIYPVCVINHMGYQSQVLMYRTQIPLIPGWAITIHKSQGMTLDQVIVKLDKVFEVGQAYVALSRATSLRGLRIEEGNSHTLSAELGRNPEVHEFLERKFGRDLYADHAGSTN</sequence>
<dbReference type="Pfam" id="PF05970">
    <property type="entry name" value="PIF1"/>
    <property type="match status" value="1"/>
</dbReference>
<keyword evidence="4" id="KW-0547">Nucleotide-binding</keyword>
<keyword evidence="4" id="KW-0378">Hydrolase</keyword>
<proteinExistence type="inferred from homology"/>
<keyword evidence="4" id="KW-0227">DNA damage</keyword>
<dbReference type="CDD" id="cd18037">
    <property type="entry name" value="DEXSc_Pif1_like"/>
    <property type="match status" value="1"/>
</dbReference>
<dbReference type="GO" id="GO:0006310">
    <property type="term" value="P:DNA recombination"/>
    <property type="evidence" value="ECO:0007669"/>
    <property type="project" value="UniProtKB-KW"/>
</dbReference>
<keyword evidence="4" id="KW-0067">ATP-binding</keyword>
<accession>A0A4U9ESQ5</accession>
<comment type="catalytic activity">
    <reaction evidence="4">
        <text>ATP + H2O = ADP + phosphate + H(+)</text>
        <dbReference type="Rhea" id="RHEA:13065"/>
        <dbReference type="ChEBI" id="CHEBI:15377"/>
        <dbReference type="ChEBI" id="CHEBI:15378"/>
        <dbReference type="ChEBI" id="CHEBI:30616"/>
        <dbReference type="ChEBI" id="CHEBI:43474"/>
        <dbReference type="ChEBI" id="CHEBI:456216"/>
        <dbReference type="EC" id="5.6.2.3"/>
    </reaction>
</comment>
<protein>
    <recommendedName>
        <fullName evidence="4">ATP-dependent DNA helicase</fullName>
        <ecNumber evidence="4">5.6.2.3</ecNumber>
    </recommendedName>
</protein>
<comment type="similarity">
    <text evidence="1">Belongs to the short-chain dehydrogenases/reductases (SDR) family.</text>
</comment>
<keyword evidence="4" id="KW-0234">DNA repair</keyword>
<dbReference type="GO" id="GO:0016787">
    <property type="term" value="F:hydrolase activity"/>
    <property type="evidence" value="ECO:0007669"/>
    <property type="project" value="UniProtKB-KW"/>
</dbReference>
<dbReference type="InterPro" id="IPR027417">
    <property type="entry name" value="P-loop_NTPase"/>
</dbReference>
<dbReference type="GO" id="GO:0006281">
    <property type="term" value="P:DNA repair"/>
    <property type="evidence" value="ECO:0007669"/>
    <property type="project" value="UniProtKB-KW"/>
</dbReference>
<dbReference type="GO" id="GO:0043139">
    <property type="term" value="F:5'-3' DNA helicase activity"/>
    <property type="evidence" value="ECO:0007669"/>
    <property type="project" value="UniProtKB-EC"/>
</dbReference>
<dbReference type="PANTHER" id="PTHR47642">
    <property type="entry name" value="ATP-DEPENDENT DNA HELICASE"/>
    <property type="match status" value="1"/>
</dbReference>
<dbReference type="AlphaFoldDB" id="A0A4U9ESQ5"/>
<dbReference type="EC" id="5.6.2.3" evidence="4"/>
<gene>
    <name evidence="6" type="ORF">FUG_LOCUS144994</name>
</gene>
<feature type="compositionally biased region" description="Pro residues" evidence="5">
    <location>
        <begin position="600"/>
        <end position="617"/>
    </location>
</feature>
<name>A0A4U9ESQ5_GIBZA</name>
<dbReference type="GO" id="GO:0016616">
    <property type="term" value="F:oxidoreductase activity, acting on the CH-OH group of donors, NAD or NADP as acceptor"/>
    <property type="evidence" value="ECO:0007669"/>
    <property type="project" value="InterPro"/>
</dbReference>
<dbReference type="Gene3D" id="3.40.50.300">
    <property type="entry name" value="P-loop containing nucleotide triphosphate hydrolases"/>
    <property type="match status" value="2"/>
</dbReference>
<evidence type="ECO:0000256" key="4">
    <source>
        <dbReference type="RuleBase" id="RU363044"/>
    </source>
</evidence>
<dbReference type="PRINTS" id="PR00081">
    <property type="entry name" value="GDHRDH"/>
</dbReference>
<dbReference type="SMART" id="SM00382">
    <property type="entry name" value="AAA"/>
    <property type="match status" value="1"/>
</dbReference>